<accession>A0A8S5QQN6</accession>
<dbReference type="EMBL" id="BK015707">
    <property type="protein sequence ID" value="DAE21113.1"/>
    <property type="molecule type" value="Genomic_DNA"/>
</dbReference>
<protein>
    <submittedName>
        <fullName evidence="2">Uncharacterized protein</fullName>
    </submittedName>
</protein>
<reference evidence="2" key="1">
    <citation type="journal article" date="2021" name="Proc. Natl. Acad. Sci. U.S.A.">
        <title>A Catalog of Tens of Thousands of Viruses from Human Metagenomes Reveals Hidden Associations with Chronic Diseases.</title>
        <authorList>
            <person name="Tisza M.J."/>
            <person name="Buck C.B."/>
        </authorList>
    </citation>
    <scope>NUCLEOTIDE SEQUENCE</scope>
    <source>
        <strain evidence="2">CtRCE13</strain>
    </source>
</reference>
<feature type="transmembrane region" description="Helical" evidence="1">
    <location>
        <begin position="12"/>
        <end position="35"/>
    </location>
</feature>
<evidence type="ECO:0000313" key="2">
    <source>
        <dbReference type="EMBL" id="DAE21113.1"/>
    </source>
</evidence>
<sequence>MKRKLNKNKLYQLIGQAVVYSSLYIATVAFSVWAFCQNSIY</sequence>
<keyword evidence="1" id="KW-1133">Transmembrane helix</keyword>
<evidence type="ECO:0000256" key="1">
    <source>
        <dbReference type="SAM" id="Phobius"/>
    </source>
</evidence>
<organism evidence="2">
    <name type="scientific">Siphoviridae sp. ctRCE13</name>
    <dbReference type="NCBI Taxonomy" id="2826332"/>
    <lineage>
        <taxon>Viruses</taxon>
        <taxon>Duplodnaviria</taxon>
        <taxon>Heunggongvirae</taxon>
        <taxon>Uroviricota</taxon>
        <taxon>Caudoviricetes</taxon>
    </lineage>
</organism>
<keyword evidence="1" id="KW-0472">Membrane</keyword>
<name>A0A8S5QQN6_9CAUD</name>
<keyword evidence="1" id="KW-0812">Transmembrane</keyword>
<proteinExistence type="predicted"/>